<dbReference type="Proteomes" id="UP000003157">
    <property type="component" value="Unassembled WGS sequence"/>
</dbReference>
<dbReference type="eggNOG" id="ENOG502ZQU5">
    <property type="taxonomic scope" value="Bacteria"/>
</dbReference>
<dbReference type="EMBL" id="ADKX01000039">
    <property type="protein sequence ID" value="EFW04192.1"/>
    <property type="molecule type" value="Genomic_DNA"/>
</dbReference>
<name>E7GCI3_9FIRM</name>
<dbReference type="OrthoDB" id="1654877at2"/>
<organism evidence="1 2">
    <name type="scientific">Coprobacillus cateniformis</name>
    <dbReference type="NCBI Taxonomy" id="100884"/>
    <lineage>
        <taxon>Bacteria</taxon>
        <taxon>Bacillati</taxon>
        <taxon>Bacillota</taxon>
        <taxon>Erysipelotrichia</taxon>
        <taxon>Erysipelotrichales</taxon>
        <taxon>Coprobacillaceae</taxon>
        <taxon>Coprobacillus</taxon>
    </lineage>
</organism>
<evidence type="ECO:0000313" key="1">
    <source>
        <dbReference type="EMBL" id="EFW04192.1"/>
    </source>
</evidence>
<dbReference type="STRING" id="100884.GCA_000269565_00127"/>
<sequence length="89" mass="10948">MFQGENIIREIYTSDVILIDEEIEMMRNVDDSYFDLMEEFISRIYEHQLILTEEEFKNLENCFNDFYFEYAFIQFQRGLELGLAFRHTH</sequence>
<comment type="caution">
    <text evidence="1">The sequence shown here is derived from an EMBL/GenBank/DDBJ whole genome shotgun (WGS) entry which is preliminary data.</text>
</comment>
<proteinExistence type="predicted"/>
<dbReference type="GeneID" id="78228060"/>
<protein>
    <submittedName>
        <fullName evidence="1">Uncharacterized protein</fullName>
    </submittedName>
</protein>
<gene>
    <name evidence="1" type="ORF">HMPREF9488_02475</name>
</gene>
<evidence type="ECO:0000313" key="2">
    <source>
        <dbReference type="Proteomes" id="UP000003157"/>
    </source>
</evidence>
<dbReference type="AlphaFoldDB" id="E7GCI3"/>
<dbReference type="RefSeq" id="WP_008789563.1">
    <property type="nucleotide sequence ID" value="NZ_AKCB01000001.1"/>
</dbReference>
<accession>E7GCI3</accession>
<dbReference type="HOGENOM" id="CLU_2449549_0_0_9"/>
<keyword evidence="2" id="KW-1185">Reference proteome</keyword>
<reference evidence="1 2" key="1">
    <citation type="submission" date="2010-12" db="EMBL/GenBank/DDBJ databases">
        <title>The Genome Sequence of Coprobacillus sp. strain 29_1.</title>
        <authorList>
            <consortium name="The Broad Institute Genome Sequencing Platform"/>
            <person name="Earl A."/>
            <person name="Ward D."/>
            <person name="Feldgarden M."/>
            <person name="Gevers D."/>
            <person name="Daigneault M."/>
            <person name="Sibley C.D."/>
            <person name="White A."/>
            <person name="Strauss J."/>
            <person name="Allen-Vercoe E."/>
            <person name="Young S.K."/>
            <person name="Zeng Q."/>
            <person name="Gargeya S."/>
            <person name="Fitzgerald M."/>
            <person name="Haas B."/>
            <person name="Abouelleil A."/>
            <person name="Alvarado L."/>
            <person name="Arachchi H.M."/>
            <person name="Berlin A."/>
            <person name="Brown A."/>
            <person name="Chapman S.B."/>
            <person name="Chen Z."/>
            <person name="Dunbar C."/>
            <person name="Freedman E."/>
            <person name="Gearin G."/>
            <person name="Gellesch M."/>
            <person name="Goldberg J."/>
            <person name="Griggs A."/>
            <person name="Gujja S."/>
            <person name="Heilman E."/>
            <person name="Heiman D."/>
            <person name="Howarth C."/>
            <person name="Larson L."/>
            <person name="Lui A."/>
            <person name="MacDonald P.J.P."/>
            <person name="Mehta T."/>
            <person name="Montmayeur A."/>
            <person name="Murphy C."/>
            <person name="Neiman D."/>
            <person name="Pearson M."/>
            <person name="Priest M."/>
            <person name="Roberts A."/>
            <person name="Saif S."/>
            <person name="Shea T."/>
            <person name="Shenoy N."/>
            <person name="Sisk P."/>
            <person name="Stolte C."/>
            <person name="Sykes S."/>
            <person name="White J."/>
            <person name="Yandava C."/>
            <person name="Nusbaum C."/>
            <person name="Birren B."/>
        </authorList>
    </citation>
    <scope>NUCLEOTIDE SEQUENCE [LARGE SCALE GENOMIC DNA]</scope>
    <source>
        <strain evidence="1 2">29_1</strain>
    </source>
</reference>